<evidence type="ECO:0000313" key="8">
    <source>
        <dbReference type="EMBL" id="RAW36536.1"/>
    </source>
</evidence>
<dbReference type="Pfam" id="PF12796">
    <property type="entry name" value="Ank_2"/>
    <property type="match status" value="2"/>
</dbReference>
<reference evidence="7" key="3">
    <citation type="submission" date="2021-01" db="EMBL/GenBank/DDBJ databases">
        <title>Phytophthora aleatoria, a newly-described species from Pinus radiata is distinct from Phytophthora cactorum isolates based on comparative genomics.</title>
        <authorList>
            <person name="Mcdougal R."/>
            <person name="Panda P."/>
            <person name="Williams N."/>
            <person name="Studholme D.J."/>
        </authorList>
    </citation>
    <scope>NUCLEOTIDE SEQUENCE</scope>
    <source>
        <strain evidence="7">NZFS 3830</strain>
    </source>
</reference>
<dbReference type="SUPFAM" id="SSF48403">
    <property type="entry name" value="Ankyrin repeat"/>
    <property type="match status" value="1"/>
</dbReference>
<reference evidence="4" key="2">
    <citation type="submission" date="2018-10" db="EMBL/GenBank/DDBJ databases">
        <title>Effector identification in a new, highly contiguous assembly of the strawberry crown rot pathogen Phytophthora cactorum.</title>
        <authorList>
            <person name="Armitage A.D."/>
            <person name="Nellist C.F."/>
            <person name="Bates H."/>
            <person name="Vickerstaff R.J."/>
            <person name="Harrison R.J."/>
        </authorList>
    </citation>
    <scope>NUCLEOTIDE SEQUENCE</scope>
    <source>
        <strain evidence="4">4032</strain>
        <strain evidence="5">4040</strain>
        <strain evidence="6">P421</strain>
    </source>
</reference>
<dbReference type="EMBL" id="JAENGZ010000894">
    <property type="protein sequence ID" value="KAG6952699.1"/>
    <property type="molecule type" value="Genomic_DNA"/>
</dbReference>
<dbReference type="Proteomes" id="UP000760860">
    <property type="component" value="Unassembled WGS sequence"/>
</dbReference>
<evidence type="ECO:0000256" key="2">
    <source>
        <dbReference type="ARBA" id="ARBA00023043"/>
    </source>
</evidence>
<dbReference type="Proteomes" id="UP000251314">
    <property type="component" value="Unassembled WGS sequence"/>
</dbReference>
<name>A0A329SKH5_9STRA</name>
<keyword evidence="1" id="KW-0677">Repeat</keyword>
<dbReference type="VEuPathDB" id="FungiDB:PC110_g7202"/>
<keyword evidence="2 3" id="KW-0040">ANK repeat</keyword>
<dbReference type="EMBL" id="RCMI01001452">
    <property type="protein sequence ID" value="KAG2884940.1"/>
    <property type="molecule type" value="Genomic_DNA"/>
</dbReference>
<gene>
    <name evidence="7" type="ORF">JG687_00012837</name>
    <name evidence="8" type="ORF">PC110_g7202</name>
    <name evidence="4" type="ORF">PC115_g21160</name>
    <name evidence="5" type="ORF">PC117_g23634</name>
    <name evidence="6" type="ORF">PC129_g20762</name>
</gene>
<dbReference type="EMBL" id="MJFZ01000136">
    <property type="protein sequence ID" value="RAW36536.1"/>
    <property type="molecule type" value="Genomic_DNA"/>
</dbReference>
<dbReference type="STRING" id="29920.A0A329SKH5"/>
<dbReference type="Proteomes" id="UP000688947">
    <property type="component" value="Unassembled WGS sequence"/>
</dbReference>
<dbReference type="EMBL" id="RCMV01001526">
    <property type="protein sequence ID" value="KAG3208208.1"/>
    <property type="molecule type" value="Genomic_DNA"/>
</dbReference>
<evidence type="ECO:0000256" key="1">
    <source>
        <dbReference type="ARBA" id="ARBA00022737"/>
    </source>
</evidence>
<evidence type="ECO:0000313" key="6">
    <source>
        <dbReference type="EMBL" id="KAG3208208.1"/>
    </source>
</evidence>
<dbReference type="PANTHER" id="PTHR24166:SF48">
    <property type="entry name" value="PROTEIN VAPYRIN"/>
    <property type="match status" value="1"/>
</dbReference>
<accession>A0A329SKH5</accession>
<evidence type="ECO:0000313" key="5">
    <source>
        <dbReference type="EMBL" id="KAG2893962.1"/>
    </source>
</evidence>
<dbReference type="InterPro" id="IPR002110">
    <property type="entry name" value="Ankyrin_rpt"/>
</dbReference>
<evidence type="ECO:0000313" key="9">
    <source>
        <dbReference type="Proteomes" id="UP000251314"/>
    </source>
</evidence>
<dbReference type="EMBL" id="RCMK01001457">
    <property type="protein sequence ID" value="KAG2893962.1"/>
    <property type="molecule type" value="Genomic_DNA"/>
</dbReference>
<reference evidence="8 9" key="1">
    <citation type="submission" date="2018-01" db="EMBL/GenBank/DDBJ databases">
        <title>Draft genome of the strawberry crown rot pathogen Phytophthora cactorum.</title>
        <authorList>
            <person name="Armitage A.D."/>
            <person name="Lysoe E."/>
            <person name="Nellist C.F."/>
            <person name="Harrison R.J."/>
            <person name="Brurberg M.B."/>
        </authorList>
    </citation>
    <scope>NUCLEOTIDE SEQUENCE [LARGE SCALE GENOMIC DNA]</scope>
    <source>
        <strain evidence="8 9">10300</strain>
    </source>
</reference>
<comment type="caution">
    <text evidence="8">The sequence shown here is derived from an EMBL/GenBank/DDBJ whole genome shotgun (WGS) entry which is preliminary data.</text>
</comment>
<dbReference type="Proteomes" id="UP000774804">
    <property type="component" value="Unassembled WGS sequence"/>
</dbReference>
<dbReference type="PROSITE" id="PS50297">
    <property type="entry name" value="ANK_REP_REGION"/>
    <property type="match status" value="4"/>
</dbReference>
<feature type="repeat" description="ANK" evidence="3">
    <location>
        <begin position="224"/>
        <end position="256"/>
    </location>
</feature>
<dbReference type="SMART" id="SM00248">
    <property type="entry name" value="ANK"/>
    <property type="match status" value="8"/>
</dbReference>
<dbReference type="AlphaFoldDB" id="A0A329SKH5"/>
<evidence type="ECO:0000313" key="4">
    <source>
        <dbReference type="EMBL" id="KAG2884940.1"/>
    </source>
</evidence>
<feature type="repeat" description="ANK" evidence="3">
    <location>
        <begin position="191"/>
        <end position="223"/>
    </location>
</feature>
<organism evidence="8 9">
    <name type="scientific">Phytophthora cactorum</name>
    <dbReference type="NCBI Taxonomy" id="29920"/>
    <lineage>
        <taxon>Eukaryota</taxon>
        <taxon>Sar</taxon>
        <taxon>Stramenopiles</taxon>
        <taxon>Oomycota</taxon>
        <taxon>Peronosporomycetes</taxon>
        <taxon>Peronosporales</taxon>
        <taxon>Peronosporaceae</taxon>
        <taxon>Phytophthora</taxon>
    </lineage>
</organism>
<sequence>MELGAIHSSVESAMADTPTQIQLRSTEHLSMEQVRAAWLAAGAKGDAQAMKRLRSQHPQWLGLEMLVASDSTVSASQQNRFCSWEYFHLPTIGASALLTAAWDGSAEIIEQLLDAGQDPDTNDNGGMTAMMVAILRFNVVVMRCVFRNGEAIRRNLVVDCREEESQLLQRILAVLELLLRFGANVNARNQEGYSALHYAGNGDALDVAKYLLDNEAHIDAHDQNGKTPLHHCIREGSLLVVNLLVSRGAQIDIKDVDGVTPLTLAIHQRSMNMLQIILNEYHVVVTTKRRDFAASVLLTAVENEIEEAARLIIEGGYSSVMIRNSDGETPLHRAIVKRNLQLMEFLMRQEPVNSILTALTGYGDSPAHYAARYGTIREMETLLHRLVALFGDLQTLEVENNPLNATNSEESTCLYLAGMSCVNTSRHREERDAIAQLLLQHGARLFHHDTIMIRSRSESSEQIILHEQVRRAMAAWVRELSDDGDEARTSNTLLTEFCVEWVAADVSLWSRSSVVKENRQDWADFAAVLHVVISAGYALEFMPLLLELPLLRSGIPSVLRRLERFSRFPPVHVLLLQLHFELSEALVEIAEA</sequence>
<dbReference type="InterPro" id="IPR036770">
    <property type="entry name" value="Ankyrin_rpt-contain_sf"/>
</dbReference>
<feature type="repeat" description="ANK" evidence="3">
    <location>
        <begin position="326"/>
        <end position="348"/>
    </location>
</feature>
<dbReference type="OrthoDB" id="539213at2759"/>
<evidence type="ECO:0000256" key="3">
    <source>
        <dbReference type="PROSITE-ProRule" id="PRU00023"/>
    </source>
</evidence>
<dbReference type="Gene3D" id="1.25.40.20">
    <property type="entry name" value="Ankyrin repeat-containing domain"/>
    <property type="match status" value="3"/>
</dbReference>
<keyword evidence="9" id="KW-1185">Reference proteome</keyword>
<dbReference type="InterPro" id="IPR050889">
    <property type="entry name" value="Dendritic_Spine_Reg/Scaffold"/>
</dbReference>
<evidence type="ECO:0000313" key="7">
    <source>
        <dbReference type="EMBL" id="KAG6952699.1"/>
    </source>
</evidence>
<dbReference type="PANTHER" id="PTHR24166">
    <property type="entry name" value="ROLLING PEBBLES, ISOFORM B"/>
    <property type="match status" value="1"/>
</dbReference>
<feature type="repeat" description="ANK" evidence="3">
    <location>
        <begin position="92"/>
        <end position="124"/>
    </location>
</feature>
<dbReference type="PROSITE" id="PS50088">
    <property type="entry name" value="ANK_REPEAT"/>
    <property type="match status" value="4"/>
</dbReference>
<dbReference type="Proteomes" id="UP000736787">
    <property type="component" value="Unassembled WGS sequence"/>
</dbReference>
<protein>
    <submittedName>
        <fullName evidence="8">Uncharacterized protein</fullName>
    </submittedName>
</protein>
<proteinExistence type="predicted"/>